<organism evidence="1 2">
    <name type="scientific">Entomophthora muscae</name>
    <dbReference type="NCBI Taxonomy" id="34485"/>
    <lineage>
        <taxon>Eukaryota</taxon>
        <taxon>Fungi</taxon>
        <taxon>Fungi incertae sedis</taxon>
        <taxon>Zoopagomycota</taxon>
        <taxon>Entomophthoromycotina</taxon>
        <taxon>Entomophthoromycetes</taxon>
        <taxon>Entomophthorales</taxon>
        <taxon>Entomophthoraceae</taxon>
        <taxon>Entomophthora</taxon>
    </lineage>
</organism>
<reference evidence="1" key="1">
    <citation type="submission" date="2022-04" db="EMBL/GenBank/DDBJ databases">
        <title>Genome of the entomopathogenic fungus Entomophthora muscae.</title>
        <authorList>
            <person name="Elya C."/>
            <person name="Lovett B.R."/>
            <person name="Lee E."/>
            <person name="Macias A.M."/>
            <person name="Hajek A.E."/>
            <person name="De Bivort B.L."/>
            <person name="Kasson M.T."/>
            <person name="De Fine Licht H.H."/>
            <person name="Stajich J.E."/>
        </authorList>
    </citation>
    <scope>NUCLEOTIDE SEQUENCE</scope>
    <source>
        <strain evidence="1">Berkeley</strain>
    </source>
</reference>
<dbReference type="EMBL" id="QTSX02002898">
    <property type="protein sequence ID" value="KAJ9073564.1"/>
    <property type="molecule type" value="Genomic_DNA"/>
</dbReference>
<evidence type="ECO:0000313" key="2">
    <source>
        <dbReference type="Proteomes" id="UP001165960"/>
    </source>
</evidence>
<comment type="caution">
    <text evidence="1">The sequence shown here is derived from an EMBL/GenBank/DDBJ whole genome shotgun (WGS) entry which is preliminary data.</text>
</comment>
<evidence type="ECO:0000313" key="1">
    <source>
        <dbReference type="EMBL" id="KAJ9073564.1"/>
    </source>
</evidence>
<sequence>MLGVWFLVLGALNGQVYDDSQRSLICDQTLMECTTACYCQDKSLPLKSTCDPDTLNFECMCTSNYVPPTTNTTFQAYFASCNINRATCMNASGGDSLKAQACDRQYRCLPSVTNGKSCYFETITDANSTNPPVLSFTSAKLSIYDSDSSSSIPTARLLISTALLALISAL</sequence>
<proteinExistence type="predicted"/>
<gene>
    <name evidence="1" type="ORF">DSO57_1014954</name>
</gene>
<accession>A0ACC2TFX0</accession>
<keyword evidence="2" id="KW-1185">Reference proteome</keyword>
<protein>
    <submittedName>
        <fullName evidence="1">Uncharacterized protein</fullName>
    </submittedName>
</protein>
<name>A0ACC2TFX0_9FUNG</name>
<dbReference type="Proteomes" id="UP001165960">
    <property type="component" value="Unassembled WGS sequence"/>
</dbReference>